<comment type="caution">
    <text evidence="1">The sequence shown here is derived from an EMBL/GenBank/DDBJ whole genome shotgun (WGS) entry which is preliminary data.</text>
</comment>
<evidence type="ECO:0000313" key="1">
    <source>
        <dbReference type="EMBL" id="MED6273511.1"/>
    </source>
</evidence>
<dbReference type="Proteomes" id="UP001352852">
    <property type="component" value="Unassembled WGS sequence"/>
</dbReference>
<gene>
    <name evidence="1" type="ORF">CHARACLAT_007206</name>
</gene>
<proteinExistence type="predicted"/>
<sequence length="92" mass="9644">MGGSGLCVFILVAGKDGDRPVLKYAGGQPQLSRSITQPPTPPLSLAHCPSVWAFVLKPIVKGPLLATVVSGAPLFKQRARLQSSNPPKQQTA</sequence>
<name>A0ABU7DGL4_9TELE</name>
<protein>
    <submittedName>
        <fullName evidence="1">Uncharacterized protein</fullName>
    </submittedName>
</protein>
<dbReference type="EMBL" id="JAHUTJ010024983">
    <property type="protein sequence ID" value="MED6273511.1"/>
    <property type="molecule type" value="Genomic_DNA"/>
</dbReference>
<accession>A0ABU7DGL4</accession>
<reference evidence="1 2" key="1">
    <citation type="submission" date="2021-06" db="EMBL/GenBank/DDBJ databases">
        <authorList>
            <person name="Palmer J.M."/>
        </authorList>
    </citation>
    <scope>NUCLEOTIDE SEQUENCE [LARGE SCALE GENOMIC DNA]</scope>
    <source>
        <strain evidence="1 2">CL_MEX2019</strain>
        <tissue evidence="1">Muscle</tissue>
    </source>
</reference>
<keyword evidence="2" id="KW-1185">Reference proteome</keyword>
<evidence type="ECO:0000313" key="2">
    <source>
        <dbReference type="Proteomes" id="UP001352852"/>
    </source>
</evidence>
<organism evidence="1 2">
    <name type="scientific">Characodon lateralis</name>
    <dbReference type="NCBI Taxonomy" id="208331"/>
    <lineage>
        <taxon>Eukaryota</taxon>
        <taxon>Metazoa</taxon>
        <taxon>Chordata</taxon>
        <taxon>Craniata</taxon>
        <taxon>Vertebrata</taxon>
        <taxon>Euteleostomi</taxon>
        <taxon>Actinopterygii</taxon>
        <taxon>Neopterygii</taxon>
        <taxon>Teleostei</taxon>
        <taxon>Neoteleostei</taxon>
        <taxon>Acanthomorphata</taxon>
        <taxon>Ovalentaria</taxon>
        <taxon>Atherinomorphae</taxon>
        <taxon>Cyprinodontiformes</taxon>
        <taxon>Goodeidae</taxon>
        <taxon>Characodon</taxon>
    </lineage>
</organism>